<feature type="region of interest" description="Disordered" evidence="1">
    <location>
        <begin position="64"/>
        <end position="87"/>
    </location>
</feature>
<organism evidence="2">
    <name type="scientific">marine sediment metagenome</name>
    <dbReference type="NCBI Taxonomy" id="412755"/>
    <lineage>
        <taxon>unclassified sequences</taxon>
        <taxon>metagenomes</taxon>
        <taxon>ecological metagenomes</taxon>
    </lineage>
</organism>
<dbReference type="AlphaFoldDB" id="X1E7D7"/>
<comment type="caution">
    <text evidence="2">The sequence shown here is derived from an EMBL/GenBank/DDBJ whole genome shotgun (WGS) entry which is preliminary data.</text>
</comment>
<sequence>MSQGLPIESLDEETRARIGYPPDPSDELIRERIIILGKVLKALQGMSNRDALWVLREAQKYIFPRDNDGEGEEAKAKEEQPLSLDKI</sequence>
<reference evidence="2" key="1">
    <citation type="journal article" date="2014" name="Front. Microbiol.">
        <title>High frequency of phylogenetically diverse reductive dehalogenase-homologous genes in deep subseafloor sedimentary metagenomes.</title>
        <authorList>
            <person name="Kawai M."/>
            <person name="Futagami T."/>
            <person name="Toyoda A."/>
            <person name="Takaki Y."/>
            <person name="Nishi S."/>
            <person name="Hori S."/>
            <person name="Arai W."/>
            <person name="Tsubouchi T."/>
            <person name="Morono Y."/>
            <person name="Uchiyama I."/>
            <person name="Ito T."/>
            <person name="Fujiyama A."/>
            <person name="Inagaki F."/>
            <person name="Takami H."/>
        </authorList>
    </citation>
    <scope>NUCLEOTIDE SEQUENCE</scope>
    <source>
        <strain evidence="2">Expedition CK06-06</strain>
    </source>
</reference>
<evidence type="ECO:0000313" key="2">
    <source>
        <dbReference type="EMBL" id="GAH29191.1"/>
    </source>
</evidence>
<evidence type="ECO:0000256" key="1">
    <source>
        <dbReference type="SAM" id="MobiDB-lite"/>
    </source>
</evidence>
<dbReference type="EMBL" id="BARU01002519">
    <property type="protein sequence ID" value="GAH29191.1"/>
    <property type="molecule type" value="Genomic_DNA"/>
</dbReference>
<feature type="non-terminal residue" evidence="2">
    <location>
        <position position="87"/>
    </location>
</feature>
<protein>
    <submittedName>
        <fullName evidence="2">Uncharacterized protein</fullName>
    </submittedName>
</protein>
<gene>
    <name evidence="2" type="ORF">S03H2_05909</name>
</gene>
<name>X1E7D7_9ZZZZ</name>
<proteinExistence type="predicted"/>
<feature type="region of interest" description="Disordered" evidence="1">
    <location>
        <begin position="1"/>
        <end position="23"/>
    </location>
</feature>
<accession>X1E7D7</accession>